<dbReference type="AlphaFoldDB" id="A0A7Y9E932"/>
<proteinExistence type="predicted"/>
<organism evidence="4 5">
    <name type="scientific">Nocardioides panaciterrulae</name>
    <dbReference type="NCBI Taxonomy" id="661492"/>
    <lineage>
        <taxon>Bacteria</taxon>
        <taxon>Bacillati</taxon>
        <taxon>Actinomycetota</taxon>
        <taxon>Actinomycetes</taxon>
        <taxon>Propionibacteriales</taxon>
        <taxon>Nocardioidaceae</taxon>
        <taxon>Nocardioides</taxon>
    </lineage>
</organism>
<keyword evidence="1" id="KW-0418">Kinase</keyword>
<feature type="compositionally biased region" description="Low complexity" evidence="2">
    <location>
        <begin position="82"/>
        <end position="95"/>
    </location>
</feature>
<keyword evidence="1" id="KW-0723">Serine/threonine-protein kinase</keyword>
<dbReference type="Proteomes" id="UP000535511">
    <property type="component" value="Unassembled WGS sequence"/>
</dbReference>
<dbReference type="Gene3D" id="3.30.565.10">
    <property type="entry name" value="Histidine kinase-like ATPase, C-terminal domain"/>
    <property type="match status" value="1"/>
</dbReference>
<name>A0A7Y9E932_9ACTN</name>
<feature type="region of interest" description="Disordered" evidence="2">
    <location>
        <begin position="1"/>
        <end position="22"/>
    </location>
</feature>
<dbReference type="SUPFAM" id="SSF55781">
    <property type="entry name" value="GAF domain-like"/>
    <property type="match status" value="1"/>
</dbReference>
<evidence type="ECO:0000256" key="2">
    <source>
        <dbReference type="SAM" id="MobiDB-lite"/>
    </source>
</evidence>
<dbReference type="InterPro" id="IPR003594">
    <property type="entry name" value="HATPase_dom"/>
</dbReference>
<dbReference type="InterPro" id="IPR050267">
    <property type="entry name" value="Anti-sigma-factor_SerPK"/>
</dbReference>
<gene>
    <name evidence="4" type="ORF">BJZ21_003345</name>
</gene>
<dbReference type="InterPro" id="IPR029016">
    <property type="entry name" value="GAF-like_dom_sf"/>
</dbReference>
<feature type="domain" description="GAF" evidence="3">
    <location>
        <begin position="39"/>
        <end position="204"/>
    </location>
</feature>
<dbReference type="GO" id="GO:0004674">
    <property type="term" value="F:protein serine/threonine kinase activity"/>
    <property type="evidence" value="ECO:0007669"/>
    <property type="project" value="UniProtKB-KW"/>
</dbReference>
<evidence type="ECO:0000259" key="3">
    <source>
        <dbReference type="SMART" id="SM00065"/>
    </source>
</evidence>
<dbReference type="InterPro" id="IPR003018">
    <property type="entry name" value="GAF"/>
</dbReference>
<accession>A0A7Y9E932</accession>
<dbReference type="EMBL" id="JACCBG010000001">
    <property type="protein sequence ID" value="NYD43262.1"/>
    <property type="molecule type" value="Genomic_DNA"/>
</dbReference>
<evidence type="ECO:0000256" key="1">
    <source>
        <dbReference type="ARBA" id="ARBA00022527"/>
    </source>
</evidence>
<keyword evidence="1" id="KW-0808">Transferase</keyword>
<evidence type="ECO:0000313" key="5">
    <source>
        <dbReference type="Proteomes" id="UP000535511"/>
    </source>
</evidence>
<evidence type="ECO:0000313" key="4">
    <source>
        <dbReference type="EMBL" id="NYD43262.1"/>
    </source>
</evidence>
<dbReference type="PANTHER" id="PTHR35526">
    <property type="entry name" value="ANTI-SIGMA-F FACTOR RSBW-RELATED"/>
    <property type="match status" value="1"/>
</dbReference>
<dbReference type="Pfam" id="PF13581">
    <property type="entry name" value="HATPase_c_2"/>
    <property type="match status" value="1"/>
</dbReference>
<dbReference type="InterPro" id="IPR036890">
    <property type="entry name" value="HATPase_C_sf"/>
</dbReference>
<protein>
    <submittedName>
        <fullName evidence="4">Anti-sigma regulatory factor (Ser/Thr protein kinase)</fullName>
    </submittedName>
</protein>
<comment type="caution">
    <text evidence="4">The sequence shown here is derived from an EMBL/GenBank/DDBJ whole genome shotgun (WGS) entry which is preliminary data.</text>
</comment>
<dbReference type="SMART" id="SM00065">
    <property type="entry name" value="GAF"/>
    <property type="match status" value="1"/>
</dbReference>
<dbReference type="RefSeq" id="WP_179664802.1">
    <property type="nucleotide sequence ID" value="NZ_JACCBG010000001.1"/>
</dbReference>
<dbReference type="Pfam" id="PF01590">
    <property type="entry name" value="GAF"/>
    <property type="match status" value="1"/>
</dbReference>
<feature type="region of interest" description="Disordered" evidence="2">
    <location>
        <begin position="198"/>
        <end position="217"/>
    </location>
</feature>
<reference evidence="4 5" key="1">
    <citation type="submission" date="2020-07" db="EMBL/GenBank/DDBJ databases">
        <title>Sequencing the genomes of 1000 actinobacteria strains.</title>
        <authorList>
            <person name="Klenk H.-P."/>
        </authorList>
    </citation>
    <scope>NUCLEOTIDE SEQUENCE [LARGE SCALE GENOMIC DNA]</scope>
    <source>
        <strain evidence="4 5">DSM 21350</strain>
    </source>
</reference>
<dbReference type="CDD" id="cd16936">
    <property type="entry name" value="HATPase_RsbW-like"/>
    <property type="match status" value="1"/>
</dbReference>
<dbReference type="PANTHER" id="PTHR35526:SF3">
    <property type="entry name" value="ANTI-SIGMA-F FACTOR RSBW"/>
    <property type="match status" value="1"/>
</dbReference>
<sequence>MVQGRTPPAGDAGGQLDDVPHEPLGHLSRLGFSLRSAGDVDEIARCLIRDLGELPGVVRVGVALTEGGGRRLKFTATDRATESTPESTTESATGPTTGGGPEWCHIDAYDDVPLTAVVRTGEPVLGDLDHLERQFTELVAHERERGVRALSAWPLPGLGSPIGGLIVFYDSPQPFTEQHRSLMEATARRVAEAVRRVRVTSGRGPGDATPDDPALVGSGERRSLLLEGDPRAPGAARQFLRAHLAEWGVDDDLVETAQLCLSEMVTNVVMHARTSSELTLHLEAEVLTVVVRDLGGSSRAGDPTMEVALGEDDDPLGVSGRGLMLVDALADRWGSEADASGTTAWFALELASVGGHSSRTG</sequence>
<dbReference type="Gene3D" id="3.30.450.40">
    <property type="match status" value="1"/>
</dbReference>
<keyword evidence="5" id="KW-1185">Reference proteome</keyword>
<feature type="region of interest" description="Disordered" evidence="2">
    <location>
        <begin position="75"/>
        <end position="101"/>
    </location>
</feature>